<dbReference type="Proteomes" id="UP000245207">
    <property type="component" value="Unassembled WGS sequence"/>
</dbReference>
<protein>
    <submittedName>
        <fullName evidence="2">Ulp1 protease family, C-terminal catalytic domain-containing protein</fullName>
    </submittedName>
</protein>
<comment type="caution">
    <text evidence="2">The sequence shown here is derived from an EMBL/GenBank/DDBJ whole genome shotgun (WGS) entry which is preliminary data.</text>
</comment>
<feature type="compositionally biased region" description="Basic and acidic residues" evidence="1">
    <location>
        <begin position="773"/>
        <end position="782"/>
    </location>
</feature>
<organism evidence="2 3">
    <name type="scientific">Artemisia annua</name>
    <name type="common">Sweet wormwood</name>
    <dbReference type="NCBI Taxonomy" id="35608"/>
    <lineage>
        <taxon>Eukaryota</taxon>
        <taxon>Viridiplantae</taxon>
        <taxon>Streptophyta</taxon>
        <taxon>Embryophyta</taxon>
        <taxon>Tracheophyta</taxon>
        <taxon>Spermatophyta</taxon>
        <taxon>Magnoliopsida</taxon>
        <taxon>eudicotyledons</taxon>
        <taxon>Gunneridae</taxon>
        <taxon>Pentapetalae</taxon>
        <taxon>asterids</taxon>
        <taxon>campanulids</taxon>
        <taxon>Asterales</taxon>
        <taxon>Asteraceae</taxon>
        <taxon>Asteroideae</taxon>
        <taxon>Anthemideae</taxon>
        <taxon>Artemisiinae</taxon>
        <taxon>Artemisia</taxon>
    </lineage>
</organism>
<evidence type="ECO:0000313" key="3">
    <source>
        <dbReference type="Proteomes" id="UP000245207"/>
    </source>
</evidence>
<proteinExistence type="predicted"/>
<dbReference type="SUPFAM" id="SSF54001">
    <property type="entry name" value="Cysteine proteinases"/>
    <property type="match status" value="1"/>
</dbReference>
<feature type="region of interest" description="Disordered" evidence="1">
    <location>
        <begin position="734"/>
        <end position="753"/>
    </location>
</feature>
<feature type="region of interest" description="Disordered" evidence="1">
    <location>
        <begin position="763"/>
        <end position="782"/>
    </location>
</feature>
<dbReference type="InterPro" id="IPR038765">
    <property type="entry name" value="Papain-like_cys_pep_sf"/>
</dbReference>
<name>A0A2U1KHE9_ARTAN</name>
<feature type="region of interest" description="Disordered" evidence="1">
    <location>
        <begin position="1105"/>
        <end position="1125"/>
    </location>
</feature>
<keyword evidence="3" id="KW-1185">Reference proteome</keyword>
<keyword evidence="2" id="KW-0645">Protease</keyword>
<feature type="compositionally biased region" description="Basic and acidic residues" evidence="1">
    <location>
        <begin position="48"/>
        <end position="63"/>
    </location>
</feature>
<dbReference type="EMBL" id="PKPP01018566">
    <property type="protein sequence ID" value="PWA36225.1"/>
    <property type="molecule type" value="Genomic_DNA"/>
</dbReference>
<dbReference type="OrthoDB" id="1749240at2759"/>
<feature type="compositionally biased region" description="Polar residues" evidence="1">
    <location>
        <begin position="1105"/>
        <end position="1116"/>
    </location>
</feature>
<accession>A0A2U1KHE9</accession>
<gene>
    <name evidence="2" type="ORF">CTI12_AA601670</name>
</gene>
<feature type="region of interest" description="Disordered" evidence="1">
    <location>
        <begin position="48"/>
        <end position="73"/>
    </location>
</feature>
<feature type="compositionally biased region" description="Basic and acidic residues" evidence="1">
    <location>
        <begin position="583"/>
        <end position="593"/>
    </location>
</feature>
<feature type="region of interest" description="Disordered" evidence="1">
    <location>
        <begin position="574"/>
        <end position="593"/>
    </location>
</feature>
<feature type="compositionally biased region" description="Polar residues" evidence="1">
    <location>
        <begin position="64"/>
        <end position="73"/>
    </location>
</feature>
<dbReference type="GO" id="GO:0008233">
    <property type="term" value="F:peptidase activity"/>
    <property type="evidence" value="ECO:0007669"/>
    <property type="project" value="UniProtKB-KW"/>
</dbReference>
<evidence type="ECO:0000313" key="2">
    <source>
        <dbReference type="EMBL" id="PWA36225.1"/>
    </source>
</evidence>
<dbReference type="GO" id="GO:0006508">
    <property type="term" value="P:proteolysis"/>
    <property type="evidence" value="ECO:0007669"/>
    <property type="project" value="UniProtKB-KW"/>
</dbReference>
<feature type="compositionally biased region" description="Acidic residues" evidence="1">
    <location>
        <begin position="737"/>
        <end position="748"/>
    </location>
</feature>
<sequence>MSDPLDTHNTSGNKGITKLKIFYSGSSKSKAREEIGNNQGMSDVYKFADSEEPKVSKSIKDKPSSASQDDFSTSLMVGEEILQNLTMKEDLSADSGNGGCLEIQKNEDSDNISCIPEEASEKEINEHVNVNTDIVNVQPTNDSSNINTETDDKTRAAAEEHDLPIQDDLVVQKDDQNEVSAGDFQSNFVEFPESAEGQSNHEILTEDSKKENDNFEVDSEFSVTAGLERDIQKEDTSNIQMETLDVQNAGCLKIKDFEECESISEIQEPTNDSSHSHLVDNSNPITRDLVHEILVDWCRFNDGFLAIKHDPKQKFCKQSILWSVNISYVGVILRWLFQRTKSNEAICRKNEQVDQPIFASDEVLLLDNQGISGNVCESSMSRQVAPVIEDEIQKFHSNQIDSSNEEQPEFPNYKQVVSDLKRCIHHFSLHDDILSRHEEVAQYKKELMSLFIGKDTNEVSDTVANVESEKLLNMEIPTVDSTRNAVEDVTPSNVVDTTDTVAHEEDGVVDLQLEDRVVDTNDSVAHEDILLVSKHVSIDSVERVDTENDEDVDSEGASLDGNVTMKDNLSAAFENDGFVGSPKNEEKTDEGVDKEVNDKLQENDGFVGEELLQNVTMKEDLSADSANDGCLEIQKNEDSDTNSCITNEVSDTVANVESEKLLNMEIPTVDSTRNAVEDVTPSNVIDTTDTVAHEEDGVVDLQLEDGVVDTNDSVAHEDILLVSKHVSIDSVERVDTENDEDVDSEGDSLDGNVTMKDNLSATFENDGFVGSPKNEEKADEGLDKEVNDKLQENDGFVGEELLQNVTMKEDLSADSGNDGCVEIQKNEDSDTISCIPDEVSEKEINEHLNVNSDIINVQPTNDSLKINTEIDDKTRTAAEEHELLTQDGLVFETDVQNEVSAGDFQNKFVEFSESTEGETNEEIFTDDSKKENDKFEVDSELPVTAGLQRDIQTEYTSIIQMETLDVENAGSLKINDFEECDSIPEIQEQTYDSSHSLQMDNSNPISQTIPEPNDSPHSLATKFSDMHIDEVRSASQDDFSTSLMVGEEILQNLTMKEDLSADSGNGGCLEIQKNEDSDNISCIPEEASEKEINEHVNVNTDIVNVQPTNDSSNINTETDDKTRAAAEEHDLPIQDDLVVQTDDQNEVSAGDFQSKFVEFPESPEGQSNDEIFTEDSLKENDKSEVDSEFPVTAGLQRDIQTEDTSNIQMEALDVKNAGCLKIKDFEECDIISEIQEPTNDSSHSLALEVIDMQMDNSNPISKKLPELNDNVFAMNGNVKTIDSPHSLAMESSASGSAEMMCHTRILMNDESSNEDVNIEFLEKTSEHEDLSHLNALEKNSEDISKVDTNAYKQREGKKCIHFESPYMNKRVDTKPEYASQVEELFPKIILQNSVEGNVMNGYAVILDNLKSDAPYDGKYKKVFEFVKSLLVDFLARNKFPNTNLFLCEKDAEVLNLRWKTRNDKINCGLYAMIHMEHYEFEDEEWEIGILDEEDARHRIQMDVLRNRYITKILLHEINQHKRKMIHSAENWISKNPDEFEEEGTEAKLRRINEEDCLKYNLSPAEIQEEQKFESFKSKLLLEINKMGDFLKGCKYRRNFGHKKIVGVDCVEVDEYPKSYSVTLDDNSKHKLSSSELKNFGFQEWNEFMFCIFHGSLNDKLKKKIMIVVLKLLTMAKMMNQISADEAYQNGVVFEHLKYYKEPVEGVCFLKDDRKQCFQTYSGVTNLPLLHMVIFYKLCITEQNAPFRERVLRALHFQKNSLSKHPEFYDVWEVASKYAIKDYEKDQSSDTDGNNMKLIYLTDEKEMMDKLTDVNDQSKLVMVAAEALNELSNPQDIIDCPEPINDDFEDEDSYESVHTQEDINKAADSVQNNEDLMDKVNRQRNPTVAMKSPFNIRKVNILCKLNKREKSVLELIKKKNASNLVDKFFGSDLYCNVDRSYFKNLVNKTKHVTSNIIDIWAVVLNEVEKFRSPGSVLRLFFTTQAMAPRREKSGVAIKKIQEEFLKAIKYGCERYLNCNDLSAVNLVFFPVCRQNHFYVYCFNLLNPSFIIIDNLKEGAGIYGNTTQILFKLFCHYLKVTNHPKAQQISKCVPRRLEMEWQTSKNKTDCGIFTMRHLEFYSGVEDKQWRSIFKANGSKDELAKLRKLYAAKILLSDANKYKKDIITEALKL</sequence>
<dbReference type="Gene3D" id="3.40.395.10">
    <property type="entry name" value="Adenoviral Proteinase, Chain A"/>
    <property type="match status" value="1"/>
</dbReference>
<feature type="region of interest" description="Disordered" evidence="1">
    <location>
        <begin position="543"/>
        <end position="562"/>
    </location>
</feature>
<evidence type="ECO:0000256" key="1">
    <source>
        <dbReference type="SAM" id="MobiDB-lite"/>
    </source>
</evidence>
<keyword evidence="2" id="KW-0378">Hydrolase</keyword>
<reference evidence="2 3" key="1">
    <citation type="journal article" date="2018" name="Mol. Plant">
        <title>The genome of Artemisia annua provides insight into the evolution of Asteraceae family and artemisinin biosynthesis.</title>
        <authorList>
            <person name="Shen Q."/>
            <person name="Zhang L."/>
            <person name="Liao Z."/>
            <person name="Wang S."/>
            <person name="Yan T."/>
            <person name="Shi P."/>
            <person name="Liu M."/>
            <person name="Fu X."/>
            <person name="Pan Q."/>
            <person name="Wang Y."/>
            <person name="Lv Z."/>
            <person name="Lu X."/>
            <person name="Zhang F."/>
            <person name="Jiang W."/>
            <person name="Ma Y."/>
            <person name="Chen M."/>
            <person name="Hao X."/>
            <person name="Li L."/>
            <person name="Tang Y."/>
            <person name="Lv G."/>
            <person name="Zhou Y."/>
            <person name="Sun X."/>
            <person name="Brodelius P.E."/>
            <person name="Rose J.K.C."/>
            <person name="Tang K."/>
        </authorList>
    </citation>
    <scope>NUCLEOTIDE SEQUENCE [LARGE SCALE GENOMIC DNA]</scope>
    <source>
        <strain evidence="3">cv. Huhao1</strain>
        <tissue evidence="2">Leaf</tissue>
    </source>
</reference>